<accession>A0A1I3BT19</accession>
<proteinExistence type="predicted"/>
<protein>
    <submittedName>
        <fullName evidence="2">Uncharacterized protein</fullName>
    </submittedName>
</protein>
<dbReference type="AlphaFoldDB" id="A0A1I3BT19"/>
<dbReference type="EMBL" id="SOFE01000034">
    <property type="protein sequence ID" value="TFB81314.1"/>
    <property type="molecule type" value="Genomic_DNA"/>
</dbReference>
<sequence length="81" mass="8972">MGDIESGSSYSFDFQAQDGKRSKAWHTRDGQLETLAMILSERAGAEVHVREVAWGQVFTPAAVEQARRGRSLTLRGGPRPR</sequence>
<name>A0A1I3BT19_9MICO</name>
<keyword evidence="3" id="KW-1185">Reference proteome</keyword>
<comment type="caution">
    <text evidence="2">The sequence shown here is derived from an EMBL/GenBank/DDBJ whole genome shotgun (WGS) entry which is preliminary data.</text>
</comment>
<reference evidence="2 4" key="2">
    <citation type="submission" date="2019-03" db="EMBL/GenBank/DDBJ databases">
        <title>Genomics of glacier-inhabiting Cryobacterium strains.</title>
        <authorList>
            <person name="Liu Q."/>
            <person name="Xin Y.-H."/>
        </authorList>
    </citation>
    <scope>NUCLEOTIDE SEQUENCE [LARGE SCALE GENOMIC DNA]</scope>
    <source>
        <strain evidence="2 4">Hh34</strain>
    </source>
</reference>
<dbReference type="STRING" id="995038.SAMN05216274_110124"/>
<reference evidence="1 3" key="1">
    <citation type="submission" date="2016-10" db="EMBL/GenBank/DDBJ databases">
        <authorList>
            <person name="Varghese N."/>
            <person name="Submissions S."/>
        </authorList>
    </citation>
    <scope>NUCLEOTIDE SEQUENCE [LARGE SCALE GENOMIC DNA]</scope>
    <source>
        <strain evidence="1 3">GMCC 1.11211</strain>
    </source>
</reference>
<organism evidence="2 4">
    <name type="scientific">Cryobacterium levicorallinum</name>
    <dbReference type="NCBI Taxonomy" id="995038"/>
    <lineage>
        <taxon>Bacteria</taxon>
        <taxon>Bacillati</taxon>
        <taxon>Actinomycetota</taxon>
        <taxon>Actinomycetes</taxon>
        <taxon>Micrococcales</taxon>
        <taxon>Microbacteriaceae</taxon>
        <taxon>Cryobacterium</taxon>
    </lineage>
</organism>
<dbReference type="Proteomes" id="UP000199681">
    <property type="component" value="Unassembled WGS sequence"/>
</dbReference>
<evidence type="ECO:0000313" key="1">
    <source>
        <dbReference type="EMBL" id="SFH65422.1"/>
    </source>
</evidence>
<evidence type="ECO:0000313" key="2">
    <source>
        <dbReference type="EMBL" id="TFB81314.1"/>
    </source>
</evidence>
<dbReference type="EMBL" id="FOPW01000010">
    <property type="protein sequence ID" value="SFH65422.1"/>
    <property type="molecule type" value="Genomic_DNA"/>
</dbReference>
<dbReference type="RefSeq" id="WP_134478065.1">
    <property type="nucleotide sequence ID" value="NZ_BKAC01000022.1"/>
</dbReference>
<evidence type="ECO:0000313" key="3">
    <source>
        <dbReference type="Proteomes" id="UP000199681"/>
    </source>
</evidence>
<evidence type="ECO:0000313" key="4">
    <source>
        <dbReference type="Proteomes" id="UP000297963"/>
    </source>
</evidence>
<dbReference type="Proteomes" id="UP000297963">
    <property type="component" value="Unassembled WGS sequence"/>
</dbReference>
<gene>
    <name evidence="2" type="ORF">E3O11_16795</name>
    <name evidence="1" type="ORF">SAMN05216274_110124</name>
</gene>